<accession>A0ACB7ZJN1</accession>
<dbReference type="Proteomes" id="UP000828048">
    <property type="component" value="Chromosome 9"/>
</dbReference>
<protein>
    <submittedName>
        <fullName evidence="1">Uncharacterized protein</fullName>
    </submittedName>
</protein>
<comment type="caution">
    <text evidence="1">The sequence shown here is derived from an EMBL/GenBank/DDBJ whole genome shotgun (WGS) entry which is preliminary data.</text>
</comment>
<proteinExistence type="predicted"/>
<organism evidence="1 2">
    <name type="scientific">Vaccinium darrowii</name>
    <dbReference type="NCBI Taxonomy" id="229202"/>
    <lineage>
        <taxon>Eukaryota</taxon>
        <taxon>Viridiplantae</taxon>
        <taxon>Streptophyta</taxon>
        <taxon>Embryophyta</taxon>
        <taxon>Tracheophyta</taxon>
        <taxon>Spermatophyta</taxon>
        <taxon>Magnoliopsida</taxon>
        <taxon>eudicotyledons</taxon>
        <taxon>Gunneridae</taxon>
        <taxon>Pentapetalae</taxon>
        <taxon>asterids</taxon>
        <taxon>Ericales</taxon>
        <taxon>Ericaceae</taxon>
        <taxon>Vaccinioideae</taxon>
        <taxon>Vaccinieae</taxon>
        <taxon>Vaccinium</taxon>
    </lineage>
</organism>
<sequence length="1188" mass="134296">MPRNWHVAPPQPGEWVRGKMVGSGSFGAVHLAMNNATGGLFVVKSAQSEAGLRCLENEAEILENLMSPYIVHCIGREYLSGKGAGNEFNLFLEYVPGGNLSDVMEKLGGKFDEKVIRLYTREILLGLKYIHESGIVHCDLKCKNVLLDTCGRVKLADFGCAKKKNELIPNGFSVAGTPSWMAPEILRRENLDFSADIWSLGCTVIEMATGRPPWGYEITNPMATLMKIACSNETPKFPCGFSKEGIDFLEKCLERNPRKRWKTEELLSHPFVSGVKPQETYSPSSVLDVGVCERGYESDESNNIGDFGNIIPFLSTKCFEETRGISWNQCGFSSSSENWVTVRVLLKEDEKRAMKKKGERTVNKEEICEDWCFVCKDGGLLFVCDYKECLKAYHARCVGKDEQFFDSGNQLRCDWHSCLICHRNSKFHCFCCPNAVCKSCIIKAEFACVRGEKGFCNHCLKLALLSEENVDVDSDGEKVDFRDRETYEGLFMEYWDIIKKQEGLTLEDLRLAHDQLKKGENFKCGSYVFESEEEDSQLRSDYEDEDTVEHKPVKKNKKSKGQQHTKKRKVLKKREFVGWGSKSLIDFLASIGKDTSKELSQLQVSNIVTEYINENRLFNPEKKRMILCDEKLKAVLGRKILKRNVIYDSLGPHFADNLETSEDEFDLKSSEDDDEILLVACKKQKLSICRKIQEKEEFNPPQSCFASITPENIKLVYLRRSLVQELLKQPGTFEGKVLGSFVKVKSDFIDFTQKSSHQLLPVTGMKKVTVGETKTEILLQVSNMSIDIGINMLSDDNFSEEECKDLRQKVKEGLLRRLTIVELEHKAKSLHEDITIHWINRELSLLQNLIDRANEKGWRKEYPFVIYCKMPSANVALTYMCFTLFEYMERKKLLQTPEEKSRLLETVPRVIADVEEVEPMSNDAIEESKPEDGKSTKFILMGSSETPGDNGGGSGFSSGTPGARGDRAVTHSNYNFGNCGFSSANYGNGNARATQQNNIGSSIQVAGGNEQTVCASIPEAKQSLATKTCILEEQPCLNSSEEREKHSKVSVIADQPSIAETRNQSKDLEQRSMRIQEAPAVQLIDLSSDDYDDDNDTDITIRKEKFVDQDNDDTNITIRKEKLEDQDTSLWHCLGPNEERRGPLALPLLKRWSETSSYALKFKVWKTGEKEENAISLSDAVKLFSAEN</sequence>
<evidence type="ECO:0000313" key="2">
    <source>
        <dbReference type="Proteomes" id="UP000828048"/>
    </source>
</evidence>
<name>A0ACB7ZJN1_9ERIC</name>
<evidence type="ECO:0000313" key="1">
    <source>
        <dbReference type="EMBL" id="KAH7866143.1"/>
    </source>
</evidence>
<dbReference type="EMBL" id="CM037159">
    <property type="protein sequence ID" value="KAH7866143.1"/>
    <property type="molecule type" value="Genomic_DNA"/>
</dbReference>
<keyword evidence="2" id="KW-1185">Reference proteome</keyword>
<reference evidence="1 2" key="1">
    <citation type="journal article" date="2021" name="Hortic Res">
        <title>High-quality reference genome and annotation aids understanding of berry development for evergreen blueberry (Vaccinium darrowii).</title>
        <authorList>
            <person name="Yu J."/>
            <person name="Hulse-Kemp A.M."/>
            <person name="Babiker E."/>
            <person name="Staton M."/>
        </authorList>
    </citation>
    <scope>NUCLEOTIDE SEQUENCE [LARGE SCALE GENOMIC DNA]</scope>
    <source>
        <strain evidence="2">cv. NJ 8807/NJ 8810</strain>
        <tissue evidence="1">Young leaf</tissue>
    </source>
</reference>
<gene>
    <name evidence="1" type="ORF">Vadar_016181</name>
</gene>